<dbReference type="EC" id="5.1.3.7" evidence="3"/>
<evidence type="ECO:0000313" key="3">
    <source>
        <dbReference type="EMBL" id="CAH1206849.1"/>
    </source>
</evidence>
<dbReference type="SUPFAM" id="SSF51735">
    <property type="entry name" value="NAD(P)-binding Rossmann-fold domains"/>
    <property type="match status" value="1"/>
</dbReference>
<organism evidence="3 4">
    <name type="scientific">Paenibacillus plantiphilus</name>
    <dbReference type="NCBI Taxonomy" id="2905650"/>
    <lineage>
        <taxon>Bacteria</taxon>
        <taxon>Bacillati</taxon>
        <taxon>Bacillota</taxon>
        <taxon>Bacilli</taxon>
        <taxon>Bacillales</taxon>
        <taxon>Paenibacillaceae</taxon>
        <taxon>Paenibacillus</taxon>
    </lineage>
</organism>
<comment type="caution">
    <text evidence="3">The sequence shown here is derived from an EMBL/GenBank/DDBJ whole genome shotgun (WGS) entry which is preliminary data.</text>
</comment>
<dbReference type="Pfam" id="PF01370">
    <property type="entry name" value="Epimerase"/>
    <property type="match status" value="1"/>
</dbReference>
<dbReference type="PRINTS" id="PR01713">
    <property type="entry name" value="NUCEPIMERASE"/>
</dbReference>
<evidence type="ECO:0000259" key="2">
    <source>
        <dbReference type="Pfam" id="PF01370"/>
    </source>
</evidence>
<sequence>MTILVTGAAGFIGYHLIDRLLREGKQVVGLDNFNDYYDVQLKRDRFGMLRQQLSFIGVEGDIARFEELNSLFERHDISTVIHLAAQAGVRYSLTNPFAYLESNLTGFGNVLESCRRHGVSHLLYASSSSIYGANVKMPFSVHDNVDHPVSLYAATKKSNELMAHSYSHLYGLPATGLRFFTVYGPWGRPDMAYFSFTRDISNGIPIKVFNEGRMQRDFTYIDDIVEGIVRLHDRPPTADPQWDREHPDPGTSYAPYKVYNIGNNKPEALMTFIRTIEQKLGKEAKLEFMPMQPGDVEATYADIEDLTRDVGFAPTTSIEEGIGRFVDWYRSYYTSREAVEELLRVGRS</sequence>
<dbReference type="CDD" id="cd05253">
    <property type="entry name" value="UDP_GE_SDE_e"/>
    <property type="match status" value="1"/>
</dbReference>
<evidence type="ECO:0000256" key="1">
    <source>
        <dbReference type="ARBA" id="ARBA00023027"/>
    </source>
</evidence>
<proteinExistence type="predicted"/>
<keyword evidence="3" id="KW-0413">Isomerase</keyword>
<feature type="domain" description="NAD-dependent epimerase/dehydratase" evidence="2">
    <location>
        <begin position="3"/>
        <end position="238"/>
    </location>
</feature>
<dbReference type="InterPro" id="IPR001509">
    <property type="entry name" value="Epimerase_deHydtase"/>
</dbReference>
<dbReference type="RefSeq" id="WP_236342947.1">
    <property type="nucleotide sequence ID" value="NZ_CAKMMF010000013.1"/>
</dbReference>
<gene>
    <name evidence="3" type="primary">wbgU_1</name>
    <name evidence="3" type="ORF">PAECIP111893_02633</name>
</gene>
<protein>
    <submittedName>
        <fullName evidence="3">UDP-N-acetylglucosamine 4-epimerase</fullName>
        <ecNumber evidence="3">5.1.3.7</ecNumber>
    </submittedName>
</protein>
<dbReference type="PANTHER" id="PTHR43574">
    <property type="entry name" value="EPIMERASE-RELATED"/>
    <property type="match status" value="1"/>
</dbReference>
<keyword evidence="4" id="KW-1185">Reference proteome</keyword>
<name>A0ABN8GH98_9BACL</name>
<evidence type="ECO:0000313" key="4">
    <source>
        <dbReference type="Proteomes" id="UP000838686"/>
    </source>
</evidence>
<reference evidence="3" key="1">
    <citation type="submission" date="2022-01" db="EMBL/GenBank/DDBJ databases">
        <authorList>
            <person name="Criscuolo A."/>
        </authorList>
    </citation>
    <scope>NUCLEOTIDE SEQUENCE</scope>
    <source>
        <strain evidence="3">CIP111893</strain>
    </source>
</reference>
<dbReference type="EMBL" id="CAKMMF010000013">
    <property type="protein sequence ID" value="CAH1206849.1"/>
    <property type="molecule type" value="Genomic_DNA"/>
</dbReference>
<dbReference type="Proteomes" id="UP000838686">
    <property type="component" value="Unassembled WGS sequence"/>
</dbReference>
<accession>A0ABN8GH98</accession>
<keyword evidence="1" id="KW-0520">NAD</keyword>
<dbReference type="Gene3D" id="3.40.50.720">
    <property type="entry name" value="NAD(P)-binding Rossmann-like Domain"/>
    <property type="match status" value="1"/>
</dbReference>
<dbReference type="InterPro" id="IPR036291">
    <property type="entry name" value="NAD(P)-bd_dom_sf"/>
</dbReference>
<dbReference type="GO" id="GO:0003974">
    <property type="term" value="F:UDP-N-acetylglucosamine 4-epimerase activity"/>
    <property type="evidence" value="ECO:0007669"/>
    <property type="project" value="UniProtKB-EC"/>
</dbReference>